<feature type="compositionally biased region" description="Basic residues" evidence="1">
    <location>
        <begin position="311"/>
        <end position="327"/>
    </location>
</feature>
<evidence type="ECO:0000313" key="3">
    <source>
        <dbReference type="EMBL" id="KAE8702819.1"/>
    </source>
</evidence>
<dbReference type="Pfam" id="PF10197">
    <property type="entry name" value="Cir_N"/>
    <property type="match status" value="1"/>
</dbReference>
<name>A0A6A3AIW5_HIBSY</name>
<feature type="compositionally biased region" description="Basic residues" evidence="1">
    <location>
        <begin position="380"/>
        <end position="393"/>
    </location>
</feature>
<dbReference type="Proteomes" id="UP000436088">
    <property type="component" value="Unassembled WGS sequence"/>
</dbReference>
<evidence type="ECO:0000259" key="2">
    <source>
        <dbReference type="SMART" id="SM01083"/>
    </source>
</evidence>
<feature type="region of interest" description="Disordered" evidence="1">
    <location>
        <begin position="256"/>
        <end position="277"/>
    </location>
</feature>
<feature type="compositionally biased region" description="Basic and acidic residues" evidence="1">
    <location>
        <begin position="9"/>
        <end position="29"/>
    </location>
</feature>
<dbReference type="GO" id="GO:0005634">
    <property type="term" value="C:nucleus"/>
    <property type="evidence" value="ECO:0007669"/>
    <property type="project" value="TreeGrafter"/>
</dbReference>
<dbReference type="InterPro" id="IPR040014">
    <property type="entry name" value="CIR1"/>
</dbReference>
<feature type="domain" description="CBF1-interacting co-repressor CIR N-terminal" evidence="2">
    <location>
        <begin position="47"/>
        <end position="83"/>
    </location>
</feature>
<feature type="compositionally biased region" description="Basic and acidic residues" evidence="1">
    <location>
        <begin position="157"/>
        <end position="166"/>
    </location>
</feature>
<dbReference type="EMBL" id="VEPZ02001006">
    <property type="protein sequence ID" value="KAE8702819.1"/>
    <property type="molecule type" value="Genomic_DNA"/>
</dbReference>
<feature type="region of interest" description="Disordered" evidence="1">
    <location>
        <begin position="131"/>
        <end position="166"/>
    </location>
</feature>
<feature type="compositionally biased region" description="Basic residues" evidence="1">
    <location>
        <begin position="469"/>
        <end position="483"/>
    </location>
</feature>
<accession>A0A6A3AIW5</accession>
<sequence length="503" mass="57966">MDGIGEEGEGIRLSKRFSDDKPGTSGEVDYKTKAGTAWSHSYLNQKPWHPLSYPNQRRKWIAEQSHSQRTRRAEEVAREYAQEQEFFRQTALISKKEKEKVEMMKAVSFMYVRPPGYNAESAKAAEIADERKNTEPNSNDHSTAMPPDSLPGGCTMTKEKQKSRPKDVFGRALPTEEEFEVLKNAPRLETGVPGRVKPFAVEVRNVKCLRCGNCGHQSGDRDCPLKDVMMPNEESRLKRDDPLTAIMAQMDPTEPLKWELKQKPGLSPPRGGFRLDDPNQQIVAEDIFDEYGGFLCGGNIPDLLTNISCKPKKRKSSKKNKQKRKSSRSCWDSEDPNQDGLSSTSGDDERNSKEEKKTKKKKRNHSGSSSSDSAEFDRHQTRRIHKKSKKSRQRCSNSSDEENYGNDRKSKSKHSYSYEDSDRDRHERREKTMQKHYNSESEGPDTISRNRSEKHRHKHHYSSEDDAHRHRKGKKSRNKHSSSRRYDDSSSDAERRSKHRHRK</sequence>
<reference evidence="3" key="1">
    <citation type="submission" date="2019-09" db="EMBL/GenBank/DDBJ databases">
        <title>Draft genome information of white flower Hibiscus syriacus.</title>
        <authorList>
            <person name="Kim Y.-M."/>
        </authorList>
    </citation>
    <scope>NUCLEOTIDE SEQUENCE [LARGE SCALE GENOMIC DNA]</scope>
    <source>
        <strain evidence="3">YM2019G1</strain>
    </source>
</reference>
<dbReference type="SMART" id="SM01083">
    <property type="entry name" value="Cir_N"/>
    <property type="match status" value="1"/>
</dbReference>
<feature type="region of interest" description="Disordered" evidence="1">
    <location>
        <begin position="1"/>
        <end position="29"/>
    </location>
</feature>
<feature type="region of interest" description="Disordered" evidence="1">
    <location>
        <begin position="311"/>
        <end position="503"/>
    </location>
</feature>
<dbReference type="InterPro" id="IPR019339">
    <property type="entry name" value="CIR_N_dom"/>
</dbReference>
<evidence type="ECO:0000313" key="4">
    <source>
        <dbReference type="Proteomes" id="UP000436088"/>
    </source>
</evidence>
<dbReference type="PANTHER" id="PTHR13151:SF2">
    <property type="entry name" value="COREPRESSOR INTERACTING WITH RBPJ 1"/>
    <property type="match status" value="1"/>
</dbReference>
<protein>
    <submittedName>
        <fullName evidence="3">Zinc knuckle family protein isoform 2</fullName>
    </submittedName>
</protein>
<comment type="caution">
    <text evidence="3">The sequence shown here is derived from an EMBL/GenBank/DDBJ whole genome shotgun (WGS) entry which is preliminary data.</text>
</comment>
<dbReference type="AlphaFoldDB" id="A0A6A3AIW5"/>
<feature type="compositionally biased region" description="Basic and acidic residues" evidence="1">
    <location>
        <begin position="416"/>
        <end position="439"/>
    </location>
</feature>
<gene>
    <name evidence="3" type="ORF">F3Y22_tig00110481pilonHSYRG00106</name>
</gene>
<keyword evidence="4" id="KW-1185">Reference proteome</keyword>
<proteinExistence type="predicted"/>
<dbReference type="GO" id="GO:0003714">
    <property type="term" value="F:transcription corepressor activity"/>
    <property type="evidence" value="ECO:0007669"/>
    <property type="project" value="InterPro"/>
</dbReference>
<feature type="compositionally biased region" description="Basic and acidic residues" evidence="1">
    <location>
        <begin position="347"/>
        <end position="357"/>
    </location>
</feature>
<organism evidence="3 4">
    <name type="scientific">Hibiscus syriacus</name>
    <name type="common">Rose of Sharon</name>
    <dbReference type="NCBI Taxonomy" id="106335"/>
    <lineage>
        <taxon>Eukaryota</taxon>
        <taxon>Viridiplantae</taxon>
        <taxon>Streptophyta</taxon>
        <taxon>Embryophyta</taxon>
        <taxon>Tracheophyta</taxon>
        <taxon>Spermatophyta</taxon>
        <taxon>Magnoliopsida</taxon>
        <taxon>eudicotyledons</taxon>
        <taxon>Gunneridae</taxon>
        <taxon>Pentapetalae</taxon>
        <taxon>rosids</taxon>
        <taxon>malvids</taxon>
        <taxon>Malvales</taxon>
        <taxon>Malvaceae</taxon>
        <taxon>Malvoideae</taxon>
        <taxon>Hibiscus</taxon>
    </lineage>
</organism>
<dbReference type="PANTHER" id="PTHR13151">
    <property type="entry name" value="CBF1 INTERACTING COREPRESSOR CIR"/>
    <property type="match status" value="1"/>
</dbReference>
<feature type="compositionally biased region" description="Basic and acidic residues" evidence="1">
    <location>
        <begin position="484"/>
        <end position="495"/>
    </location>
</feature>
<evidence type="ECO:0000256" key="1">
    <source>
        <dbReference type="SAM" id="MobiDB-lite"/>
    </source>
</evidence>